<organism evidence="2 3">
    <name type="scientific">Comamonas serinivorans</name>
    <dbReference type="NCBI Taxonomy" id="1082851"/>
    <lineage>
        <taxon>Bacteria</taxon>
        <taxon>Pseudomonadati</taxon>
        <taxon>Pseudomonadota</taxon>
        <taxon>Betaproteobacteria</taxon>
        <taxon>Burkholderiales</taxon>
        <taxon>Comamonadaceae</taxon>
        <taxon>Comamonas</taxon>
    </lineage>
</organism>
<gene>
    <name evidence="2" type="ORF">CCO03_11975</name>
</gene>
<proteinExistence type="predicted"/>
<feature type="domain" description="AB hydrolase-1" evidence="1">
    <location>
        <begin position="15"/>
        <end position="270"/>
    </location>
</feature>
<dbReference type="PRINTS" id="PR00111">
    <property type="entry name" value="ABHYDROLASE"/>
</dbReference>
<dbReference type="AlphaFoldDB" id="A0A1Y0ENT8"/>
<protein>
    <submittedName>
        <fullName evidence="2">Alpha/beta hydrolase</fullName>
    </submittedName>
</protein>
<dbReference type="Gene3D" id="3.40.50.1820">
    <property type="entry name" value="alpha/beta hydrolase"/>
    <property type="match status" value="1"/>
</dbReference>
<dbReference type="PANTHER" id="PTHR43194">
    <property type="entry name" value="HYDROLASE ALPHA/BETA FOLD FAMILY"/>
    <property type="match status" value="1"/>
</dbReference>
<keyword evidence="2" id="KW-0378">Hydrolase</keyword>
<dbReference type="OrthoDB" id="5729753at2"/>
<dbReference type="InterPro" id="IPR000073">
    <property type="entry name" value="AB_hydrolase_1"/>
</dbReference>
<dbReference type="InterPro" id="IPR029058">
    <property type="entry name" value="AB_hydrolase_fold"/>
</dbReference>
<evidence type="ECO:0000259" key="1">
    <source>
        <dbReference type="Pfam" id="PF12697"/>
    </source>
</evidence>
<dbReference type="Pfam" id="PF12697">
    <property type="entry name" value="Abhydrolase_6"/>
    <property type="match status" value="1"/>
</dbReference>
<evidence type="ECO:0000313" key="3">
    <source>
        <dbReference type="Proteomes" id="UP000196138"/>
    </source>
</evidence>
<reference evidence="2 3" key="1">
    <citation type="submission" date="2017-05" db="EMBL/GenBank/DDBJ databases">
        <authorList>
            <person name="Song R."/>
            <person name="Chenine A.L."/>
            <person name="Ruprecht R.M."/>
        </authorList>
    </citation>
    <scope>NUCLEOTIDE SEQUENCE [LARGE SCALE GENOMIC DNA]</scope>
    <source>
        <strain evidence="2 3">DSM 26136</strain>
    </source>
</reference>
<dbReference type="Proteomes" id="UP000196138">
    <property type="component" value="Chromosome"/>
</dbReference>
<dbReference type="RefSeq" id="WP_087281331.1">
    <property type="nucleotide sequence ID" value="NZ_CP021455.1"/>
</dbReference>
<accession>A0A1Y0ENT8</accession>
<dbReference type="GO" id="GO:0016787">
    <property type="term" value="F:hydrolase activity"/>
    <property type="evidence" value="ECO:0007669"/>
    <property type="project" value="UniProtKB-KW"/>
</dbReference>
<name>A0A1Y0ENT8_9BURK</name>
<dbReference type="KEGG" id="cser:CCO03_11975"/>
<sequence>MPSLDQPASPRPRPLVFAHANSFPAGTYRRLLSAFEAQGYTVFAIDKFGHDEQYPVTDQWPHLVAQLQALVHQVHAQTGQKPYLVGHSLGGILSLMCAARHPEQVRGVVLLDSPVVTGWRAGALRMVKRSPLLRRRFMPSAVSQRRRTAWASRDEASTHFAAKRLFARWHPEVLRDYVEAGLAEAHDEGGVTLSFDRGVETRIYDTLPHGLGRLLRLHPPRCPVAFVGGTRSRELRQAGLSGIRRLPDVRLRMVEGTHLFPMEKPTETVAVVSELLGAMHGG</sequence>
<dbReference type="SUPFAM" id="SSF53474">
    <property type="entry name" value="alpha/beta-Hydrolases"/>
    <property type="match status" value="1"/>
</dbReference>
<keyword evidence="3" id="KW-1185">Reference proteome</keyword>
<dbReference type="PANTHER" id="PTHR43194:SF2">
    <property type="entry name" value="PEROXISOMAL MEMBRANE PROTEIN LPX1"/>
    <property type="match status" value="1"/>
</dbReference>
<dbReference type="EMBL" id="CP021455">
    <property type="protein sequence ID" value="ARU05304.1"/>
    <property type="molecule type" value="Genomic_DNA"/>
</dbReference>
<evidence type="ECO:0000313" key="2">
    <source>
        <dbReference type="EMBL" id="ARU05304.1"/>
    </source>
</evidence>
<dbReference type="InterPro" id="IPR050228">
    <property type="entry name" value="Carboxylesterase_BioH"/>
</dbReference>